<dbReference type="RefSeq" id="XP_019082353.1">
    <property type="nucleotide sequence ID" value="XM_019226808.1"/>
</dbReference>
<proteinExistence type="predicted"/>
<reference evidence="3" key="2">
    <citation type="submission" date="2025-08" db="UniProtKB">
        <authorList>
            <consortium name="RefSeq"/>
        </authorList>
    </citation>
    <scope>IDENTIFICATION</scope>
    <source>
        <tissue evidence="3">Leaf</tissue>
    </source>
</reference>
<feature type="repeat" description="TPR" evidence="1">
    <location>
        <begin position="284"/>
        <end position="317"/>
    </location>
</feature>
<dbReference type="PANTHER" id="PTHR44102:SF5">
    <property type="entry name" value="PROTEIN NPG1"/>
    <property type="match status" value="1"/>
</dbReference>
<evidence type="ECO:0000313" key="2">
    <source>
        <dbReference type="Proteomes" id="UP000694864"/>
    </source>
</evidence>
<dbReference type="InterPro" id="IPR019734">
    <property type="entry name" value="TPR_rpt"/>
</dbReference>
<dbReference type="InterPro" id="IPR043376">
    <property type="entry name" value="NPG1-like"/>
</dbReference>
<keyword evidence="2" id="KW-1185">Reference proteome</keyword>
<dbReference type="PROSITE" id="PS50005">
    <property type="entry name" value="TPR"/>
    <property type="match status" value="1"/>
</dbReference>
<evidence type="ECO:0000256" key="1">
    <source>
        <dbReference type="PROSITE-ProRule" id="PRU00339"/>
    </source>
</evidence>
<dbReference type="SUPFAM" id="SSF48452">
    <property type="entry name" value="TPR-like"/>
    <property type="match status" value="2"/>
</dbReference>
<organism evidence="2 3">
    <name type="scientific">Camelina sativa</name>
    <name type="common">False flax</name>
    <name type="synonym">Myagrum sativum</name>
    <dbReference type="NCBI Taxonomy" id="90675"/>
    <lineage>
        <taxon>Eukaryota</taxon>
        <taxon>Viridiplantae</taxon>
        <taxon>Streptophyta</taxon>
        <taxon>Embryophyta</taxon>
        <taxon>Tracheophyta</taxon>
        <taxon>Spermatophyta</taxon>
        <taxon>Magnoliopsida</taxon>
        <taxon>eudicotyledons</taxon>
        <taxon>Gunneridae</taxon>
        <taxon>Pentapetalae</taxon>
        <taxon>rosids</taxon>
        <taxon>malvids</taxon>
        <taxon>Brassicales</taxon>
        <taxon>Brassicaceae</taxon>
        <taxon>Camelineae</taxon>
        <taxon>Camelina</taxon>
    </lineage>
</organism>
<evidence type="ECO:0000313" key="3">
    <source>
        <dbReference type="RefSeq" id="XP_019082353.1"/>
    </source>
</evidence>
<name>A0ABM1Q6G5_CAMSA</name>
<gene>
    <name evidence="3" type="primary">LOC104793234</name>
</gene>
<dbReference type="PANTHER" id="PTHR44102">
    <property type="entry name" value="PROTEIN NPG1"/>
    <property type="match status" value="1"/>
</dbReference>
<accession>A0ABM1Q6G5</accession>
<reference evidence="2" key="1">
    <citation type="journal article" date="2014" name="Nat. Commun.">
        <title>The emerging biofuel crop Camelina sativa retains a highly undifferentiated hexaploid genome structure.</title>
        <authorList>
            <person name="Kagale S."/>
            <person name="Koh C."/>
            <person name="Nixon J."/>
            <person name="Bollina V."/>
            <person name="Clarke W.E."/>
            <person name="Tuteja R."/>
            <person name="Spillane C."/>
            <person name="Robinson S.J."/>
            <person name="Links M.G."/>
            <person name="Clarke C."/>
            <person name="Higgins E.E."/>
            <person name="Huebert T."/>
            <person name="Sharpe A.G."/>
            <person name="Parkin I.A."/>
        </authorList>
    </citation>
    <scope>NUCLEOTIDE SEQUENCE [LARGE SCALE GENOMIC DNA]</scope>
    <source>
        <strain evidence="2">cv. DH55</strain>
    </source>
</reference>
<dbReference type="Gene3D" id="1.25.40.10">
    <property type="entry name" value="Tetratricopeptide repeat domain"/>
    <property type="match status" value="2"/>
</dbReference>
<dbReference type="InterPro" id="IPR011990">
    <property type="entry name" value="TPR-like_helical_dom_sf"/>
</dbReference>
<keyword evidence="1" id="KW-0802">TPR repeat</keyword>
<sequence>MDEHLKGVGLRMLGLCLGKQAKVPTSDFERSRLQSESLKALDGAIAFEHNNPDLIFELGVQYAEQRNLKAASRYAKEFIDATGGSVLKGWRFLALVLSAQQRFSEAEVVTDAALDETAKWDQGFLLRLKAKLKISQSNPTEAVETYRYLLALVQAQRKSFGPLRTLSQMEEDKVNEFEVWHGLAYLYSSLSHWNDVEVCLKKAGELKQYSASMLHTEGRMWEGRKEFKPALAAFLDGLLLDGSSVPCKVAVGALLSERGKDHQPTLPVARSLLSDALRIDPTNRKAWYYLGMVHKSDGRIADATDCFQAASMLEESDPIESFSTIL</sequence>
<dbReference type="SMART" id="SM00028">
    <property type="entry name" value="TPR"/>
    <property type="match status" value="5"/>
</dbReference>
<protein>
    <submittedName>
        <fullName evidence="3">Uncharacterized protein LOC104793234</fullName>
    </submittedName>
</protein>
<dbReference type="Proteomes" id="UP000694864">
    <property type="component" value="Chromosome 6"/>
</dbReference>
<dbReference type="GeneID" id="104793234"/>